<proteinExistence type="predicted"/>
<sequence length="40" mass="4230">MTVKALLRLAFASLTALMLTLAGIAVNSMNDASNQASRYT</sequence>
<dbReference type="EMBL" id="LN899826">
    <property type="protein sequence ID" value="CUV39167.1"/>
    <property type="molecule type" value="Genomic_DNA"/>
</dbReference>
<accession>A0A0S4X690</accession>
<dbReference type="EMBL" id="LN899822">
    <property type="protein sequence ID" value="CUV59375.1"/>
    <property type="molecule type" value="Genomic_DNA"/>
</dbReference>
<evidence type="ECO:0000313" key="3">
    <source>
        <dbReference type="EMBL" id="CUV39167.1"/>
    </source>
</evidence>
<evidence type="ECO:0000313" key="4">
    <source>
        <dbReference type="EMBL" id="CUV59375.1"/>
    </source>
</evidence>
<dbReference type="EMBL" id="LN899823">
    <property type="protein sequence ID" value="CUV24516.1"/>
    <property type="molecule type" value="Genomic_DNA"/>
</dbReference>
<name>A0A0S4X690_RALSL</name>
<dbReference type="EMBL" id="LN899825">
    <property type="protein sequence ID" value="CUV36157.1"/>
    <property type="molecule type" value="Genomic_DNA"/>
</dbReference>
<protein>
    <submittedName>
        <fullName evidence="4">Uncharacterized protein</fullName>
    </submittedName>
</protein>
<dbReference type="AlphaFoldDB" id="A0A0S4X690"/>
<gene>
    <name evidence="4" type="ORF">RD1301_v1_410020</name>
    <name evidence="1" type="ORF">RUN1744_v1_650092</name>
    <name evidence="2" type="ORF">TD1301_v1_1920026</name>
    <name evidence="3" type="ORF">TF3108_v1_230122</name>
</gene>
<evidence type="ECO:0000313" key="1">
    <source>
        <dbReference type="EMBL" id="CUV24516.1"/>
    </source>
</evidence>
<reference evidence="4" key="1">
    <citation type="submission" date="2015-10" db="EMBL/GenBank/DDBJ databases">
        <authorList>
            <person name="Gilbert D.G."/>
        </authorList>
    </citation>
    <scope>NUCLEOTIDE SEQUENCE</scope>
    <source>
        <strain evidence="4">Phyl III-seqv23</strain>
    </source>
</reference>
<organism evidence="4">
    <name type="scientific">Ralstonia solanacearum</name>
    <name type="common">Pseudomonas solanacearum</name>
    <dbReference type="NCBI Taxonomy" id="305"/>
    <lineage>
        <taxon>Bacteria</taxon>
        <taxon>Pseudomonadati</taxon>
        <taxon>Pseudomonadota</taxon>
        <taxon>Betaproteobacteria</taxon>
        <taxon>Burkholderiales</taxon>
        <taxon>Burkholderiaceae</taxon>
        <taxon>Ralstonia</taxon>
        <taxon>Ralstonia solanacearum species complex</taxon>
    </lineage>
</organism>
<evidence type="ECO:0000313" key="2">
    <source>
        <dbReference type="EMBL" id="CUV36157.1"/>
    </source>
</evidence>